<organism evidence="1 2">
    <name type="scientific">Sphingomonas lutea</name>
    <dbReference type="NCBI Taxonomy" id="1045317"/>
    <lineage>
        <taxon>Bacteria</taxon>
        <taxon>Pseudomonadati</taxon>
        <taxon>Pseudomonadota</taxon>
        <taxon>Alphaproteobacteria</taxon>
        <taxon>Sphingomonadales</taxon>
        <taxon>Sphingomonadaceae</taxon>
        <taxon>Sphingomonas</taxon>
    </lineage>
</organism>
<proteinExistence type="predicted"/>
<evidence type="ECO:0000313" key="1">
    <source>
        <dbReference type="EMBL" id="QNN67410.1"/>
    </source>
</evidence>
<keyword evidence="2" id="KW-1185">Reference proteome</keyword>
<sequence>MDLNDLYHRRGVSLMLAARATGQAARDAHRRFAAGYADRIRAAIRTNAAPAA</sequence>
<dbReference type="AlphaFoldDB" id="A0A7G9SHT5"/>
<dbReference type="EMBL" id="CP060718">
    <property type="protein sequence ID" value="QNN67410.1"/>
    <property type="molecule type" value="Genomic_DNA"/>
</dbReference>
<dbReference type="Proteomes" id="UP000515971">
    <property type="component" value="Chromosome"/>
</dbReference>
<protein>
    <submittedName>
        <fullName evidence="1">Uncharacterized protein</fullName>
    </submittedName>
</protein>
<reference evidence="1 2" key="1">
    <citation type="submission" date="2020-08" db="EMBL/GenBank/DDBJ databases">
        <title>Genome sequence of Sphingomonas lutea KCTC 23642T.</title>
        <authorList>
            <person name="Hyun D.-W."/>
            <person name="Bae J.-W."/>
        </authorList>
    </citation>
    <scope>NUCLEOTIDE SEQUENCE [LARGE SCALE GENOMIC DNA]</scope>
    <source>
        <strain evidence="1 2">KCTC 23642</strain>
    </source>
</reference>
<name>A0A7G9SHT5_9SPHN</name>
<dbReference type="KEGG" id="slut:H9L13_00055"/>
<gene>
    <name evidence="1" type="ORF">H9L13_00055</name>
</gene>
<evidence type="ECO:0000313" key="2">
    <source>
        <dbReference type="Proteomes" id="UP000515971"/>
    </source>
</evidence>
<dbReference type="RefSeq" id="WP_187537999.1">
    <property type="nucleotide sequence ID" value="NZ_BAABJT010000001.1"/>
</dbReference>
<accession>A0A7G9SHT5</accession>